<evidence type="ECO:0000313" key="4">
    <source>
        <dbReference type="Proteomes" id="UP000626092"/>
    </source>
</evidence>
<dbReference type="InterPro" id="IPR018289">
    <property type="entry name" value="MULE_transposase_dom"/>
</dbReference>
<accession>A0A834LR44</accession>
<proteinExistence type="predicted"/>
<feature type="region of interest" description="Disordered" evidence="1">
    <location>
        <begin position="1"/>
        <end position="21"/>
    </location>
</feature>
<dbReference type="OrthoDB" id="2402896at2759"/>
<keyword evidence="4" id="KW-1185">Reference proteome</keyword>
<dbReference type="PANTHER" id="PTHR47718">
    <property type="entry name" value="OS01G0519700 PROTEIN"/>
    <property type="match status" value="1"/>
</dbReference>
<organism evidence="3 4">
    <name type="scientific">Rhododendron simsii</name>
    <name type="common">Sims's rhododendron</name>
    <dbReference type="NCBI Taxonomy" id="118357"/>
    <lineage>
        <taxon>Eukaryota</taxon>
        <taxon>Viridiplantae</taxon>
        <taxon>Streptophyta</taxon>
        <taxon>Embryophyta</taxon>
        <taxon>Tracheophyta</taxon>
        <taxon>Spermatophyta</taxon>
        <taxon>Magnoliopsida</taxon>
        <taxon>eudicotyledons</taxon>
        <taxon>Gunneridae</taxon>
        <taxon>Pentapetalae</taxon>
        <taxon>asterids</taxon>
        <taxon>Ericales</taxon>
        <taxon>Ericaceae</taxon>
        <taxon>Ericoideae</taxon>
        <taxon>Rhodoreae</taxon>
        <taxon>Rhododendron</taxon>
    </lineage>
</organism>
<gene>
    <name evidence="3" type="ORF">RHSIM_Rhsim04G0129100</name>
</gene>
<feature type="domain" description="MULE transposase" evidence="2">
    <location>
        <begin position="242"/>
        <end position="314"/>
    </location>
</feature>
<evidence type="ECO:0000259" key="2">
    <source>
        <dbReference type="Pfam" id="PF10551"/>
    </source>
</evidence>
<dbReference type="Pfam" id="PF10551">
    <property type="entry name" value="MULE"/>
    <property type="match status" value="1"/>
</dbReference>
<name>A0A834LR44_RHOSS</name>
<evidence type="ECO:0000256" key="1">
    <source>
        <dbReference type="SAM" id="MobiDB-lite"/>
    </source>
</evidence>
<comment type="caution">
    <text evidence="3">The sequence shown here is derived from an EMBL/GenBank/DDBJ whole genome shotgun (WGS) entry which is preliminary data.</text>
</comment>
<dbReference type="Proteomes" id="UP000626092">
    <property type="component" value="Unassembled WGS sequence"/>
</dbReference>
<reference evidence="3" key="1">
    <citation type="submission" date="2019-11" db="EMBL/GenBank/DDBJ databases">
        <authorList>
            <person name="Liu Y."/>
            <person name="Hou J."/>
            <person name="Li T.-Q."/>
            <person name="Guan C.-H."/>
            <person name="Wu X."/>
            <person name="Wu H.-Z."/>
            <person name="Ling F."/>
            <person name="Zhang R."/>
            <person name="Shi X.-G."/>
            <person name="Ren J.-P."/>
            <person name="Chen E.-F."/>
            <person name="Sun J.-M."/>
        </authorList>
    </citation>
    <scope>NUCLEOTIDE SEQUENCE</scope>
    <source>
        <strain evidence="3">Adult_tree_wgs_1</strain>
        <tissue evidence="3">Leaves</tissue>
    </source>
</reference>
<protein>
    <recommendedName>
        <fullName evidence="2">MULE transposase domain-containing protein</fullName>
    </recommendedName>
</protein>
<dbReference type="AlphaFoldDB" id="A0A834LR44"/>
<dbReference type="EMBL" id="WJXA01000004">
    <property type="protein sequence ID" value="KAF7145619.1"/>
    <property type="molecule type" value="Genomic_DNA"/>
</dbReference>
<sequence length="689" mass="79960">MEEEDSVSINPTPLFRPPPPRTQTLDDIQLVSPSSSQLCEESTNSCKLYTPQVKNELIPRINQQFRNLDDVYSFYNNYAFHAGFSVRINSRERRISKATTTRRRGLTRENCGAKLVVVRARSGEGFAVSNFVEGHSHSLTTPRKTHLLRSHRRISDAQKSLTRHLATANVPPHQQMSILELQAGGLENVGFIPRDLYNKNRDERNCVDGYDADMLYEYFETEQQKNPSFYFTMEKDDEGRMRVNHHRHTTLFGCGFLCNELSDSFEWLFKEWLKAMPGGPPKMIITDQDPAMTKAFANVLPNTHHRYCIWHIVSKFSLKISALSYKEHYDDFKSCIWNSESPEEFDRRREDIVTKSKLFDNEWLQSMYEIHDRWVPAYTKHIFSAHMTSSQRAEISHAFFKRYVSKENTMLDFILRFERALSHIRHNELNLDHKDVNEKAVLKTSSFMEKEMSEIYTQSIFYMFQDEIFQINAYVVTLKHEDEHRCLWDVRRPDMEGSRSREISVDKSSNLGIAYQVYLAKVDKIRKVSRVMDDLGSVGKEICDHSVLVRRQGLFQLAINVIDEGVLDEEGTEVVSKHLLLAKDELAVLRSSREPHPASGIEMRISHGTEYSFKEPLPVRAKDCGKRLKGGKEKAVKKSRKCHGCGMGKCEVDKMATCKDRDGGNGKARLTRWRRAERLYLNIWKIDKL</sequence>
<evidence type="ECO:0000313" key="3">
    <source>
        <dbReference type="EMBL" id="KAF7145619.1"/>
    </source>
</evidence>